<sequence length="342" mass="38868">MPASAMKVYFLIAECSLSYAKNIQKTKIMNEQIQNILNENGTKTSKIQKLLTLGLTRRQVADLVAGGNYGFVQNVYKRMMQGMTQGAAQAATTVLPQLDYTFNRNFGIEIEAYNCTRERLARELTAAGIRVEVEGYNHTDHTDHWKLVTDSSLSGNNTFELVSPILHGEQGLEELEKVCWVLDLCNAKINDSCGLHVHMDAAEFDLQTWKNLIITYKRLEKVIDHFMPLSRRNNRFCKGLTTITEATINRASNISDLRAAFAHNRYHKVNLEAYARHRTVEFRQHGGSTNFTKMSAWIHFLAKMITFAKQGQVNAGTTLQNIPFLTESEKLYLKIRTKKLAV</sequence>
<dbReference type="InterPro" id="IPR022025">
    <property type="entry name" value="Amidoligase_2"/>
</dbReference>
<dbReference type="STRING" id="862515.HMPREF0658_1287"/>
<protein>
    <recommendedName>
        <fullName evidence="3">Amidoligase enzyme</fullName>
    </recommendedName>
</protein>
<keyword evidence="2" id="KW-1185">Reference proteome</keyword>
<accession>E0NST5</accession>
<dbReference type="Pfam" id="PF12224">
    <property type="entry name" value="Amidoligase_2"/>
    <property type="match status" value="1"/>
</dbReference>
<evidence type="ECO:0000313" key="2">
    <source>
        <dbReference type="Proteomes" id="UP000004394"/>
    </source>
</evidence>
<dbReference type="PANTHER" id="PTHR36847">
    <property type="entry name" value="AMIDOLIGASE ENZYME"/>
    <property type="match status" value="1"/>
</dbReference>
<dbReference type="BioCyc" id="PMAR862515-HMP:GMOO-1310-MONOMER"/>
<gene>
    <name evidence="1" type="ORF">HMPREF0658_1287</name>
</gene>
<comment type="caution">
    <text evidence="1">The sequence shown here is derived from an EMBL/GenBank/DDBJ whole genome shotgun (WGS) entry which is preliminary data.</text>
</comment>
<dbReference type="HOGENOM" id="CLU_1010610_0_0_10"/>
<evidence type="ECO:0000313" key="1">
    <source>
        <dbReference type="EMBL" id="EFM01799.1"/>
    </source>
</evidence>
<reference evidence="1" key="1">
    <citation type="submission" date="2010-07" db="EMBL/GenBank/DDBJ databases">
        <authorList>
            <person name="Muzny D."/>
            <person name="Qin X."/>
            <person name="Deng J."/>
            <person name="Jiang H."/>
            <person name="Liu Y."/>
            <person name="Qu J."/>
            <person name="Song X.-Z."/>
            <person name="Zhang L."/>
            <person name="Thornton R."/>
            <person name="Coyle M."/>
            <person name="Francisco L."/>
            <person name="Jackson L."/>
            <person name="Javaid M."/>
            <person name="Korchina V."/>
            <person name="Kovar C."/>
            <person name="Mata R."/>
            <person name="Mathew T."/>
            <person name="Ngo R."/>
            <person name="Nguyen L."/>
            <person name="Nguyen N."/>
            <person name="Okwuonu G."/>
            <person name="Ongeri F."/>
            <person name="Pham C."/>
            <person name="Simmons D."/>
            <person name="Wilczek-Boney K."/>
            <person name="Hale W."/>
            <person name="Jakkamsetti A."/>
            <person name="Pham P."/>
            <person name="Ruth R."/>
            <person name="San Lucas F."/>
            <person name="Warren J."/>
            <person name="Zhang J."/>
            <person name="Zhao Z."/>
            <person name="Zhou C."/>
            <person name="Zhu D."/>
            <person name="Lee S."/>
            <person name="Bess C."/>
            <person name="Blankenburg K."/>
            <person name="Forbes L."/>
            <person name="Fu Q."/>
            <person name="Gubbala S."/>
            <person name="Hirani K."/>
            <person name="Jayaseelan J.C."/>
            <person name="Lara F."/>
            <person name="Munidasa M."/>
            <person name="Palculict T."/>
            <person name="Patil S."/>
            <person name="Pu L.-L."/>
            <person name="Saada N."/>
            <person name="Tang L."/>
            <person name="Weissenberger G."/>
            <person name="Zhu Y."/>
            <person name="Hemphill L."/>
            <person name="Shang Y."/>
            <person name="Youmans B."/>
            <person name="Ayvaz T."/>
            <person name="Ross M."/>
            <person name="Santibanez J."/>
            <person name="Aqrawi P."/>
            <person name="Gross S."/>
            <person name="Joshi V."/>
            <person name="Fowler G."/>
            <person name="Nazareth L."/>
            <person name="Reid J."/>
            <person name="Worley K."/>
            <person name="Petrosino J."/>
            <person name="Highlander S."/>
            <person name="Gibbs R."/>
        </authorList>
    </citation>
    <scope>NUCLEOTIDE SEQUENCE [LARGE SCALE GENOMIC DNA]</scope>
    <source>
        <strain evidence="1">DSM 16973</strain>
    </source>
</reference>
<dbReference type="AlphaFoldDB" id="E0NST5"/>
<proteinExistence type="predicted"/>
<dbReference type="Proteomes" id="UP000004394">
    <property type="component" value="Unassembled WGS sequence"/>
</dbReference>
<organism evidence="1 2">
    <name type="scientific">Hoylesella marshii DSM 16973 = JCM 13450</name>
    <dbReference type="NCBI Taxonomy" id="862515"/>
    <lineage>
        <taxon>Bacteria</taxon>
        <taxon>Pseudomonadati</taxon>
        <taxon>Bacteroidota</taxon>
        <taxon>Bacteroidia</taxon>
        <taxon>Bacteroidales</taxon>
        <taxon>Prevotellaceae</taxon>
        <taxon>Hoylesella</taxon>
    </lineage>
</organism>
<name>E0NST5_9BACT</name>
<dbReference type="eggNOG" id="ENOG5030YR7">
    <property type="taxonomic scope" value="Bacteria"/>
</dbReference>
<evidence type="ECO:0008006" key="3">
    <source>
        <dbReference type="Google" id="ProtNLM"/>
    </source>
</evidence>
<dbReference type="PANTHER" id="PTHR36847:SF1">
    <property type="entry name" value="AMIDOLIGASE ENZYME"/>
    <property type="match status" value="1"/>
</dbReference>
<dbReference type="EMBL" id="AEEI01000043">
    <property type="protein sequence ID" value="EFM01799.1"/>
    <property type="molecule type" value="Genomic_DNA"/>
</dbReference>